<accession>A0ACC3BFE4</accession>
<dbReference type="EMBL" id="JAOPJF010000003">
    <property type="protein sequence ID" value="KAK1149574.1"/>
    <property type="molecule type" value="Genomic_DNA"/>
</dbReference>
<protein>
    <submittedName>
        <fullName evidence="1">Uncharacterized protein</fullName>
    </submittedName>
</protein>
<dbReference type="Proteomes" id="UP001177260">
    <property type="component" value="Unassembled WGS sequence"/>
</dbReference>
<proteinExistence type="predicted"/>
<comment type="caution">
    <text evidence="1">The sequence shown here is derived from an EMBL/GenBank/DDBJ whole genome shotgun (WGS) entry which is preliminary data.</text>
</comment>
<gene>
    <name evidence="1" type="ORF">N8T08_005123</name>
</gene>
<evidence type="ECO:0000313" key="2">
    <source>
        <dbReference type="Proteomes" id="UP001177260"/>
    </source>
</evidence>
<evidence type="ECO:0000313" key="1">
    <source>
        <dbReference type="EMBL" id="KAK1149574.1"/>
    </source>
</evidence>
<name>A0ACC3BFE4_9EURO</name>
<reference evidence="1 2" key="1">
    <citation type="journal article" date="2023" name="ACS Omega">
        <title>Identification of the Neoaspergillic Acid Biosynthesis Gene Cluster by Establishing an In Vitro CRISPR-Ribonucleoprotein Genetic System in Aspergillus melleus.</title>
        <authorList>
            <person name="Yuan B."/>
            <person name="Grau M.F."/>
            <person name="Murata R.M."/>
            <person name="Torok T."/>
            <person name="Venkateswaran K."/>
            <person name="Stajich J.E."/>
            <person name="Wang C.C.C."/>
        </authorList>
    </citation>
    <scope>NUCLEOTIDE SEQUENCE [LARGE SCALE GENOMIC DNA]</scope>
    <source>
        <strain evidence="1 2">IMV 1140</strain>
    </source>
</reference>
<organism evidence="1 2">
    <name type="scientific">Aspergillus melleus</name>
    <dbReference type="NCBI Taxonomy" id="138277"/>
    <lineage>
        <taxon>Eukaryota</taxon>
        <taxon>Fungi</taxon>
        <taxon>Dikarya</taxon>
        <taxon>Ascomycota</taxon>
        <taxon>Pezizomycotina</taxon>
        <taxon>Eurotiomycetes</taxon>
        <taxon>Eurotiomycetidae</taxon>
        <taxon>Eurotiales</taxon>
        <taxon>Aspergillaceae</taxon>
        <taxon>Aspergillus</taxon>
        <taxon>Aspergillus subgen. Circumdati</taxon>
    </lineage>
</organism>
<keyword evidence="2" id="KW-1185">Reference proteome</keyword>
<sequence length="540" mass="60677">MTPRPIAVDSEGTTDVFKTAIAELRKRGSLEKAITENDSMDWRAEKTKLAELIEGFSMQPSYLPRVGEVVLWMPDFEGELAWNSETRHIEPYSPTGQRWLGTPQWRAGVVGQVPEEDTVLQDLHSTTYKDSGVNYSGFRVETFPDPHSIDKSYSLHYKYVPLKCIKPFNSYEMFLQGTPRHTLHPSIEYAMTIMSSFSLLDKYYFKGTWPDASIYCRGIFLGAELLVVGDVVRLKPKAAHAEPQQSQPTTVTDVMVIDEIRLNLIQCDDYLKSEHLAERIEVRIRGKVYSNSSKRAYYARPFLLQDPKSMAPDEVSDAFHYIGMGGYGSWYRLWSGASVEVSQDMILGRCYEPDAMQLLFGRLSLGLDLHGVLNGRAYSRQADQRIAPGRNWFWGDFRTQTLALDSLNGEDVGYYSEIRDMAMWRANLRIVDGTARPADFREAKIPGDVGRPATKSRSSFAEVGKLSMLVSTGLGAGDTSNNVSSAEEEPLESLESGGIESGDVDDEEEDEEELEDFTLRMDQLRGGTEESEGGDYKPGL</sequence>